<feature type="transmembrane region" description="Helical" evidence="2">
    <location>
        <begin position="20"/>
        <end position="38"/>
    </location>
</feature>
<sequence>MSLQLPSIDALSEGVSSFLASYGYFILFGGLLWQFWLLPKLRERFPYTIGGEMREERKRELDKCRRAAVEKLQMPKSEHQEATQKAHSNKETQDDSKAYLRPKAYSTEVSATETVSPVAQKKSRSLLKTLSLLTVLGGAGYVGSSFYSLKDEEFRKRN</sequence>
<feature type="region of interest" description="Disordered" evidence="1">
    <location>
        <begin position="72"/>
        <end position="98"/>
    </location>
</feature>
<dbReference type="AlphaFoldDB" id="A0A1Y1XUT5"/>
<protein>
    <submittedName>
        <fullName evidence="3">Uncharacterized protein</fullName>
    </submittedName>
</protein>
<feature type="transmembrane region" description="Helical" evidence="2">
    <location>
        <begin position="130"/>
        <end position="149"/>
    </location>
</feature>
<evidence type="ECO:0000256" key="2">
    <source>
        <dbReference type="SAM" id="Phobius"/>
    </source>
</evidence>
<keyword evidence="4" id="KW-1185">Reference proteome</keyword>
<keyword evidence="2" id="KW-0472">Membrane</keyword>
<keyword evidence="2" id="KW-0812">Transmembrane</keyword>
<accession>A0A1Y1XUT5</accession>
<proteinExistence type="predicted"/>
<dbReference type="InParanoid" id="A0A1Y1XUT5"/>
<keyword evidence="2" id="KW-1133">Transmembrane helix</keyword>
<comment type="caution">
    <text evidence="3">The sequence shown here is derived from an EMBL/GenBank/DDBJ whole genome shotgun (WGS) entry which is preliminary data.</text>
</comment>
<gene>
    <name evidence="3" type="ORF">K493DRAFT_410367</name>
</gene>
<evidence type="ECO:0000313" key="3">
    <source>
        <dbReference type="EMBL" id="ORX89519.1"/>
    </source>
</evidence>
<evidence type="ECO:0000256" key="1">
    <source>
        <dbReference type="SAM" id="MobiDB-lite"/>
    </source>
</evidence>
<reference evidence="3 4" key="1">
    <citation type="submission" date="2016-07" db="EMBL/GenBank/DDBJ databases">
        <title>Pervasive Adenine N6-methylation of Active Genes in Fungi.</title>
        <authorList>
            <consortium name="DOE Joint Genome Institute"/>
            <person name="Mondo S.J."/>
            <person name="Dannebaum R.O."/>
            <person name="Kuo R.C."/>
            <person name="Labutti K."/>
            <person name="Haridas S."/>
            <person name="Kuo A."/>
            <person name="Salamov A."/>
            <person name="Ahrendt S.R."/>
            <person name="Lipzen A."/>
            <person name="Sullivan W."/>
            <person name="Andreopoulos W.B."/>
            <person name="Clum A."/>
            <person name="Lindquist E."/>
            <person name="Daum C."/>
            <person name="Ramamoorthy G.K."/>
            <person name="Gryganskyi A."/>
            <person name="Culley D."/>
            <person name="Magnuson J.K."/>
            <person name="James T.Y."/>
            <person name="O'Malley M.A."/>
            <person name="Stajich J.E."/>
            <person name="Spatafora J.W."/>
            <person name="Visel A."/>
            <person name="Grigoriev I.V."/>
        </authorList>
    </citation>
    <scope>NUCLEOTIDE SEQUENCE [LARGE SCALE GENOMIC DNA]</scope>
    <source>
        <strain evidence="3 4">CBS 931.73</strain>
    </source>
</reference>
<evidence type="ECO:0000313" key="4">
    <source>
        <dbReference type="Proteomes" id="UP000193498"/>
    </source>
</evidence>
<dbReference type="Proteomes" id="UP000193498">
    <property type="component" value="Unassembled WGS sequence"/>
</dbReference>
<feature type="compositionally biased region" description="Basic and acidic residues" evidence="1">
    <location>
        <begin position="76"/>
        <end position="98"/>
    </location>
</feature>
<name>A0A1Y1XUT5_9FUNG</name>
<dbReference type="EMBL" id="MCFE01000439">
    <property type="protein sequence ID" value="ORX89519.1"/>
    <property type="molecule type" value="Genomic_DNA"/>
</dbReference>
<organism evidence="3 4">
    <name type="scientific">Basidiobolus meristosporus CBS 931.73</name>
    <dbReference type="NCBI Taxonomy" id="1314790"/>
    <lineage>
        <taxon>Eukaryota</taxon>
        <taxon>Fungi</taxon>
        <taxon>Fungi incertae sedis</taxon>
        <taxon>Zoopagomycota</taxon>
        <taxon>Entomophthoromycotina</taxon>
        <taxon>Basidiobolomycetes</taxon>
        <taxon>Basidiobolales</taxon>
        <taxon>Basidiobolaceae</taxon>
        <taxon>Basidiobolus</taxon>
    </lineage>
</organism>